<evidence type="ECO:0000313" key="7">
    <source>
        <dbReference type="Proteomes" id="UP000239322"/>
    </source>
</evidence>
<dbReference type="EMBL" id="PVLV01000530">
    <property type="protein sequence ID" value="PRH76287.1"/>
    <property type="molecule type" value="Genomic_DNA"/>
</dbReference>
<evidence type="ECO:0000256" key="1">
    <source>
        <dbReference type="ARBA" id="ARBA00006484"/>
    </source>
</evidence>
<name>A0A2S9PPL3_9ACTN</name>
<dbReference type="GO" id="GO:0016020">
    <property type="term" value="C:membrane"/>
    <property type="evidence" value="ECO:0007669"/>
    <property type="project" value="TreeGrafter"/>
</dbReference>
<dbReference type="Proteomes" id="UP000239322">
    <property type="component" value="Unassembled WGS sequence"/>
</dbReference>
<proteinExistence type="inferred from homology"/>
<gene>
    <name evidence="6" type="ORF">C6N75_26470</name>
</gene>
<reference evidence="6 7" key="1">
    <citation type="submission" date="2018-03" db="EMBL/GenBank/DDBJ databases">
        <title>Novel Streptomyces sp. from soil.</title>
        <authorList>
            <person name="Tan G.Y.A."/>
            <person name="Lee Z.Y."/>
        </authorList>
    </citation>
    <scope>NUCLEOTIDE SEQUENCE [LARGE SCALE GENOMIC DNA]</scope>
    <source>
        <strain evidence="6 7">ST5x</strain>
    </source>
</reference>
<dbReference type="PANTHER" id="PTHR44196">
    <property type="entry name" value="DEHYDROGENASE/REDUCTASE SDR FAMILY MEMBER 7B"/>
    <property type="match status" value="1"/>
</dbReference>
<dbReference type="InterPro" id="IPR057326">
    <property type="entry name" value="KR_dom"/>
</dbReference>
<dbReference type="PROSITE" id="PS00061">
    <property type="entry name" value="ADH_SHORT"/>
    <property type="match status" value="1"/>
</dbReference>
<dbReference type="SUPFAM" id="SSF51735">
    <property type="entry name" value="NAD(P)-binding Rossmann-fold domains"/>
    <property type="match status" value="1"/>
</dbReference>
<dbReference type="NCBIfam" id="NF004526">
    <property type="entry name" value="PRK05872.1"/>
    <property type="match status" value="1"/>
</dbReference>
<dbReference type="SMART" id="SM00822">
    <property type="entry name" value="PKS_KR"/>
    <property type="match status" value="1"/>
</dbReference>
<evidence type="ECO:0000313" key="6">
    <source>
        <dbReference type="EMBL" id="PRH76287.1"/>
    </source>
</evidence>
<dbReference type="PANTHER" id="PTHR44196:SF1">
    <property type="entry name" value="DEHYDROGENASE_REDUCTASE SDR FAMILY MEMBER 7B"/>
    <property type="match status" value="1"/>
</dbReference>
<dbReference type="InterPro" id="IPR002347">
    <property type="entry name" value="SDR_fam"/>
</dbReference>
<comment type="caution">
    <text evidence="6">The sequence shown here is derived from an EMBL/GenBank/DDBJ whole genome shotgun (WGS) entry which is preliminary data.</text>
</comment>
<evidence type="ECO:0000256" key="4">
    <source>
        <dbReference type="SAM" id="MobiDB-lite"/>
    </source>
</evidence>
<feature type="compositionally biased region" description="Gly residues" evidence="4">
    <location>
        <begin position="271"/>
        <end position="281"/>
    </location>
</feature>
<dbReference type="OrthoDB" id="3743899at2"/>
<dbReference type="AlphaFoldDB" id="A0A2S9PPL3"/>
<organism evidence="6 7">
    <name type="scientific">Streptomyces solincola</name>
    <dbReference type="NCBI Taxonomy" id="2100817"/>
    <lineage>
        <taxon>Bacteria</taxon>
        <taxon>Bacillati</taxon>
        <taxon>Actinomycetota</taxon>
        <taxon>Actinomycetes</taxon>
        <taxon>Kitasatosporales</taxon>
        <taxon>Streptomycetaceae</taxon>
        <taxon>Streptomyces</taxon>
    </lineage>
</organism>
<dbReference type="GO" id="GO:0016491">
    <property type="term" value="F:oxidoreductase activity"/>
    <property type="evidence" value="ECO:0007669"/>
    <property type="project" value="UniProtKB-KW"/>
</dbReference>
<dbReference type="Pfam" id="PF00106">
    <property type="entry name" value="adh_short"/>
    <property type="match status" value="1"/>
</dbReference>
<dbReference type="PRINTS" id="PR00081">
    <property type="entry name" value="GDHRDH"/>
</dbReference>
<evidence type="ECO:0000256" key="3">
    <source>
        <dbReference type="RuleBase" id="RU000363"/>
    </source>
</evidence>
<protein>
    <submittedName>
        <fullName evidence="6">Short-chain dehydrogenase</fullName>
    </submittedName>
</protein>
<feature type="domain" description="Ketoreductase" evidence="5">
    <location>
        <begin position="9"/>
        <end position="188"/>
    </location>
</feature>
<evidence type="ECO:0000259" key="5">
    <source>
        <dbReference type="SMART" id="SM00822"/>
    </source>
</evidence>
<sequence>MTRADPPDQVVVITGGARGVGEMLARKLAARGARIALVGLEADRARRVAADLPTDSGAWHADVTDVQRMTAVADAVRDRFGRIDTVVANAGIGHGGPLGCADMEAWRRVVDVNLTGSAVTAHVFLPLLAESRGYFLQIASVVALAPAPLLTAYSASKAGAEALAHGLRAEVAHRGVGVGVAYLSWTETDMVRAADRYPALREMRRRMPWPAGRTYPLGPAVDRLVTGIERRAAHVYGQGWLRGLPPVRGCLPWLVGVAGAREMRRQQGAPPSGGGSGGGGPEAPAPAAR</sequence>
<comment type="similarity">
    <text evidence="1 3">Belongs to the short-chain dehydrogenases/reductases (SDR) family.</text>
</comment>
<evidence type="ECO:0000256" key="2">
    <source>
        <dbReference type="ARBA" id="ARBA00023002"/>
    </source>
</evidence>
<dbReference type="Gene3D" id="3.40.50.720">
    <property type="entry name" value="NAD(P)-binding Rossmann-like Domain"/>
    <property type="match status" value="1"/>
</dbReference>
<accession>A0A2S9PPL3</accession>
<keyword evidence="2" id="KW-0560">Oxidoreductase</keyword>
<keyword evidence="7" id="KW-1185">Reference proteome</keyword>
<dbReference type="InterPro" id="IPR036291">
    <property type="entry name" value="NAD(P)-bd_dom_sf"/>
</dbReference>
<dbReference type="CDD" id="cd05233">
    <property type="entry name" value="SDR_c"/>
    <property type="match status" value="1"/>
</dbReference>
<dbReference type="RefSeq" id="WP_105871408.1">
    <property type="nucleotide sequence ID" value="NZ_PVLV01000530.1"/>
</dbReference>
<feature type="region of interest" description="Disordered" evidence="4">
    <location>
        <begin position="264"/>
        <end position="289"/>
    </location>
</feature>
<dbReference type="PRINTS" id="PR00080">
    <property type="entry name" value="SDRFAMILY"/>
</dbReference>
<dbReference type="InterPro" id="IPR020904">
    <property type="entry name" value="Sc_DH/Rdtase_CS"/>
</dbReference>